<protein>
    <submittedName>
        <fullName evidence="6">Arylsulfatase A</fullName>
    </submittedName>
</protein>
<evidence type="ECO:0000256" key="2">
    <source>
        <dbReference type="ARBA" id="ARBA00022723"/>
    </source>
</evidence>
<proteinExistence type="inferred from homology"/>
<evidence type="ECO:0000313" key="7">
    <source>
        <dbReference type="Proteomes" id="UP000184513"/>
    </source>
</evidence>
<evidence type="ECO:0000256" key="3">
    <source>
        <dbReference type="ARBA" id="ARBA00022801"/>
    </source>
</evidence>
<dbReference type="InterPro" id="IPR017850">
    <property type="entry name" value="Alkaline_phosphatase_core_sf"/>
</dbReference>
<dbReference type="Gene3D" id="3.30.1120.10">
    <property type="match status" value="1"/>
</dbReference>
<organism evidence="6 7">
    <name type="scientific">Cyclobacterium lianum</name>
    <dbReference type="NCBI Taxonomy" id="388280"/>
    <lineage>
        <taxon>Bacteria</taxon>
        <taxon>Pseudomonadati</taxon>
        <taxon>Bacteroidota</taxon>
        <taxon>Cytophagia</taxon>
        <taxon>Cytophagales</taxon>
        <taxon>Cyclobacteriaceae</taxon>
        <taxon>Cyclobacterium</taxon>
    </lineage>
</organism>
<dbReference type="InterPro" id="IPR000917">
    <property type="entry name" value="Sulfatase_N"/>
</dbReference>
<dbReference type="PANTHER" id="PTHR42693:SF53">
    <property type="entry name" value="ENDO-4-O-SULFATASE"/>
    <property type="match status" value="1"/>
</dbReference>
<comment type="similarity">
    <text evidence="1">Belongs to the sulfatase family.</text>
</comment>
<reference evidence="6 7" key="1">
    <citation type="submission" date="2016-11" db="EMBL/GenBank/DDBJ databases">
        <authorList>
            <person name="Jaros S."/>
            <person name="Januszkiewicz K."/>
            <person name="Wedrychowicz H."/>
        </authorList>
    </citation>
    <scope>NUCLEOTIDE SEQUENCE [LARGE SCALE GENOMIC DNA]</scope>
    <source>
        <strain evidence="6 7">CGMCC 1.6102</strain>
    </source>
</reference>
<dbReference type="Proteomes" id="UP000184513">
    <property type="component" value="Unassembled WGS sequence"/>
</dbReference>
<dbReference type="PROSITE" id="PS00523">
    <property type="entry name" value="SULFATASE_1"/>
    <property type="match status" value="1"/>
</dbReference>
<dbReference type="GO" id="GO:0004065">
    <property type="term" value="F:arylsulfatase activity"/>
    <property type="evidence" value="ECO:0007669"/>
    <property type="project" value="TreeGrafter"/>
</dbReference>
<dbReference type="AlphaFoldDB" id="A0A1M7PFR4"/>
<dbReference type="GO" id="GO:0046872">
    <property type="term" value="F:metal ion binding"/>
    <property type="evidence" value="ECO:0007669"/>
    <property type="project" value="UniProtKB-KW"/>
</dbReference>
<dbReference type="SUPFAM" id="SSF53649">
    <property type="entry name" value="Alkaline phosphatase-like"/>
    <property type="match status" value="1"/>
</dbReference>
<dbReference type="InterPro" id="IPR050738">
    <property type="entry name" value="Sulfatase"/>
</dbReference>
<evidence type="ECO:0000256" key="1">
    <source>
        <dbReference type="ARBA" id="ARBA00008779"/>
    </source>
</evidence>
<dbReference type="STRING" id="388280.SAMN04488057_108176"/>
<feature type="domain" description="Sulfatase N-terminal" evidence="5">
    <location>
        <begin position="33"/>
        <end position="340"/>
    </location>
</feature>
<keyword evidence="4" id="KW-0106">Calcium</keyword>
<dbReference type="EMBL" id="FRCY01000008">
    <property type="protein sequence ID" value="SHN15890.1"/>
    <property type="molecule type" value="Genomic_DNA"/>
</dbReference>
<keyword evidence="3" id="KW-0378">Hydrolase</keyword>
<dbReference type="CDD" id="cd16146">
    <property type="entry name" value="ARS_like"/>
    <property type="match status" value="1"/>
</dbReference>
<name>A0A1M7PFR4_9BACT</name>
<sequence length="592" mass="66845">MILLQSPFFIIMLSFLCFTGCRQPEQHRTSDPPNVVIFLADDQGWGDVSYHGNTNLNTPNIDQLAHNGLSFEHFYVSPVCSPTRAELLTGRYHLRGGVRGTSAGEERLDLDEATFAERFQEAGYATAAFGKWHNGMQHPYHPNSRGFDYFYGFCSGHWGDYFSPPLEENGRLIQGDGYMVDDFTNKAIKFIEDNSKSPFLVYLPYNTPHSPMQVPDQWWENFESGELEMVLPANQNEDLQFTKAALAMCENIDWNVGRVMGKLKELGLEENTIVIYLSDNGPNSFRWNGGLKGRKGSTDEGGVRSPFFIQWPGRLPQGKSISQIAGAIDLFPTLMELTGISPSVNKPLDGKSLAPLLLKDNPHWEDRMIFSHWNGSTSVRTQQYRMDREGKLYDMEADPGQTTDIAAAYPEIARELGLAKTDWNEEMAAAFDGKTRPFTLGHPEAAFTQMPARDAEPHGGIQRSNRFPNDSFFTNWRSREDSITWDVKVMDAGEFEVELYYTCNEENLGSTIQLSVGGAQVQAQVKEAHDPPLRGMENDRVARMESYVKDFKPMSLGRINLIKGRSKMVLKALDIPGNEVMDVRLLLFRRIN</sequence>
<dbReference type="InterPro" id="IPR024607">
    <property type="entry name" value="Sulfatase_CS"/>
</dbReference>
<accession>A0A1M7PFR4</accession>
<gene>
    <name evidence="6" type="ORF">SAMN04488057_108176</name>
</gene>
<dbReference type="PANTHER" id="PTHR42693">
    <property type="entry name" value="ARYLSULFATASE FAMILY MEMBER"/>
    <property type="match status" value="1"/>
</dbReference>
<evidence type="ECO:0000256" key="4">
    <source>
        <dbReference type="ARBA" id="ARBA00022837"/>
    </source>
</evidence>
<dbReference type="Gene3D" id="2.60.120.260">
    <property type="entry name" value="Galactose-binding domain-like"/>
    <property type="match status" value="1"/>
</dbReference>
<evidence type="ECO:0000313" key="6">
    <source>
        <dbReference type="EMBL" id="SHN15890.1"/>
    </source>
</evidence>
<keyword evidence="2" id="KW-0479">Metal-binding</keyword>
<dbReference type="Gene3D" id="3.40.720.10">
    <property type="entry name" value="Alkaline Phosphatase, subunit A"/>
    <property type="match status" value="1"/>
</dbReference>
<evidence type="ECO:0000259" key="5">
    <source>
        <dbReference type="Pfam" id="PF00884"/>
    </source>
</evidence>
<dbReference type="Pfam" id="PF00884">
    <property type="entry name" value="Sulfatase"/>
    <property type="match status" value="1"/>
</dbReference>
<dbReference type="OrthoDB" id="9764377at2"/>
<keyword evidence="7" id="KW-1185">Reference proteome</keyword>